<dbReference type="FunFam" id="3.40.50.150:FF:000294">
    <property type="entry name" value="O-methyltransferase family protein"/>
    <property type="match status" value="1"/>
</dbReference>
<dbReference type="GO" id="GO:0046983">
    <property type="term" value="F:protein dimerization activity"/>
    <property type="evidence" value="ECO:0007669"/>
    <property type="project" value="InterPro"/>
</dbReference>
<evidence type="ECO:0000256" key="2">
    <source>
        <dbReference type="ARBA" id="ARBA00022679"/>
    </source>
</evidence>
<keyword evidence="3" id="KW-0949">S-adenosyl-L-methionine</keyword>
<dbReference type="SUPFAM" id="SSF46785">
    <property type="entry name" value="Winged helix' DNA-binding domain"/>
    <property type="match status" value="1"/>
</dbReference>
<dbReference type="GO" id="GO:0008171">
    <property type="term" value="F:O-methyltransferase activity"/>
    <property type="evidence" value="ECO:0007669"/>
    <property type="project" value="InterPro"/>
</dbReference>
<evidence type="ECO:0000313" key="8">
    <source>
        <dbReference type="EMBL" id="KAF7834504.1"/>
    </source>
</evidence>
<name>A0A834WXT4_9FABA</name>
<dbReference type="InterPro" id="IPR012967">
    <property type="entry name" value="COMT_dimerisation"/>
</dbReference>
<dbReference type="AlphaFoldDB" id="A0A834WXT4"/>
<evidence type="ECO:0000256" key="4">
    <source>
        <dbReference type="ARBA" id="ARBA00038277"/>
    </source>
</evidence>
<dbReference type="EMBL" id="JAAIUW010000004">
    <property type="protein sequence ID" value="KAF7834504.1"/>
    <property type="molecule type" value="Genomic_DNA"/>
</dbReference>
<keyword evidence="2 8" id="KW-0808">Transferase</keyword>
<dbReference type="SUPFAM" id="SSF53335">
    <property type="entry name" value="S-adenosyl-L-methionine-dependent methyltransferases"/>
    <property type="match status" value="1"/>
</dbReference>
<feature type="domain" description="O-methyltransferase C-terminal" evidence="6">
    <location>
        <begin position="142"/>
        <end position="349"/>
    </location>
</feature>
<comment type="caution">
    <text evidence="8">The sequence shown here is derived from an EMBL/GenBank/DDBJ whole genome shotgun (WGS) entry which is preliminary data.</text>
</comment>
<evidence type="ECO:0000259" key="6">
    <source>
        <dbReference type="Pfam" id="PF00891"/>
    </source>
</evidence>
<dbReference type="Gene3D" id="1.10.10.10">
    <property type="entry name" value="Winged helix-like DNA-binding domain superfamily/Winged helix DNA-binding domain"/>
    <property type="match status" value="1"/>
</dbReference>
<dbReference type="PANTHER" id="PTHR11746">
    <property type="entry name" value="O-METHYLTRANSFERASE"/>
    <property type="match status" value="1"/>
</dbReference>
<dbReference type="InterPro" id="IPR029063">
    <property type="entry name" value="SAM-dependent_MTases_sf"/>
</dbReference>
<dbReference type="OrthoDB" id="1606438at2759"/>
<dbReference type="Gene3D" id="3.40.50.150">
    <property type="entry name" value="Vaccinia Virus protein VP39"/>
    <property type="match status" value="1"/>
</dbReference>
<keyword evidence="9" id="KW-1185">Reference proteome</keyword>
<comment type="similarity">
    <text evidence="4">Belongs to the class I-like SAM-binding methyltransferase superfamily. Cation-independent O-methyltransferase family.</text>
</comment>
<dbReference type="PIRSF" id="PIRSF005739">
    <property type="entry name" value="O-mtase"/>
    <property type="match status" value="1"/>
</dbReference>
<accession>A0A834WXT4</accession>
<evidence type="ECO:0000256" key="5">
    <source>
        <dbReference type="PIRSR" id="PIRSR005739-1"/>
    </source>
</evidence>
<dbReference type="Proteomes" id="UP000634136">
    <property type="component" value="Unassembled WGS sequence"/>
</dbReference>
<feature type="active site" description="Proton acceptor" evidence="5">
    <location>
        <position position="274"/>
    </location>
</feature>
<gene>
    <name evidence="8" type="ORF">G2W53_009363</name>
</gene>
<evidence type="ECO:0000259" key="7">
    <source>
        <dbReference type="Pfam" id="PF08100"/>
    </source>
</evidence>
<proteinExistence type="inferred from homology"/>
<reference evidence="8" key="1">
    <citation type="submission" date="2020-09" db="EMBL/GenBank/DDBJ databases">
        <title>Genome-Enabled Discovery of Anthraquinone Biosynthesis in Senna tora.</title>
        <authorList>
            <person name="Kang S.-H."/>
            <person name="Pandey R.P."/>
            <person name="Lee C.-M."/>
            <person name="Sim J.-S."/>
            <person name="Jeong J.-T."/>
            <person name="Choi B.-S."/>
            <person name="Jung M."/>
            <person name="Ginzburg D."/>
            <person name="Zhao K."/>
            <person name="Won S.Y."/>
            <person name="Oh T.-J."/>
            <person name="Yu Y."/>
            <person name="Kim N.-H."/>
            <person name="Lee O.R."/>
            <person name="Lee T.-H."/>
            <person name="Bashyal P."/>
            <person name="Kim T.-S."/>
            <person name="Lee W.-H."/>
            <person name="Kawkins C."/>
            <person name="Kim C.-K."/>
            <person name="Kim J.S."/>
            <person name="Ahn B.O."/>
            <person name="Rhee S.Y."/>
            <person name="Sohng J.K."/>
        </authorList>
    </citation>
    <scope>NUCLEOTIDE SEQUENCE</scope>
    <source>
        <tissue evidence="8">Leaf</tissue>
    </source>
</reference>
<dbReference type="Pfam" id="PF00891">
    <property type="entry name" value="Methyltransf_2"/>
    <property type="match status" value="1"/>
</dbReference>
<dbReference type="InterPro" id="IPR036388">
    <property type="entry name" value="WH-like_DNA-bd_sf"/>
</dbReference>
<dbReference type="GO" id="GO:0032259">
    <property type="term" value="P:methylation"/>
    <property type="evidence" value="ECO:0007669"/>
    <property type="project" value="UniProtKB-KW"/>
</dbReference>
<dbReference type="InterPro" id="IPR001077">
    <property type="entry name" value="COMT_C"/>
</dbReference>
<protein>
    <submittedName>
        <fullName evidence="8">(R,S)-reticuline 7-O-methyltransferase-like</fullName>
    </submittedName>
</protein>
<dbReference type="PROSITE" id="PS51683">
    <property type="entry name" value="SAM_OMT_II"/>
    <property type="match status" value="1"/>
</dbReference>
<dbReference type="InterPro" id="IPR016461">
    <property type="entry name" value="COMT-like"/>
</dbReference>
<feature type="domain" description="O-methyltransferase dimerisation" evidence="7">
    <location>
        <begin position="32"/>
        <end position="119"/>
    </location>
</feature>
<dbReference type="InterPro" id="IPR036390">
    <property type="entry name" value="WH_DNA-bd_sf"/>
</dbReference>
<organism evidence="8 9">
    <name type="scientific">Senna tora</name>
    <dbReference type="NCBI Taxonomy" id="362788"/>
    <lineage>
        <taxon>Eukaryota</taxon>
        <taxon>Viridiplantae</taxon>
        <taxon>Streptophyta</taxon>
        <taxon>Embryophyta</taxon>
        <taxon>Tracheophyta</taxon>
        <taxon>Spermatophyta</taxon>
        <taxon>Magnoliopsida</taxon>
        <taxon>eudicotyledons</taxon>
        <taxon>Gunneridae</taxon>
        <taxon>Pentapetalae</taxon>
        <taxon>rosids</taxon>
        <taxon>fabids</taxon>
        <taxon>Fabales</taxon>
        <taxon>Fabaceae</taxon>
        <taxon>Caesalpinioideae</taxon>
        <taxon>Cassia clade</taxon>
        <taxon>Senna</taxon>
    </lineage>
</organism>
<keyword evidence="1 8" id="KW-0489">Methyltransferase</keyword>
<sequence length="370" mass="41340">METVLSKHSAPLVLKGVQKKEEEELLGQATIWKLMLSFMDSFALKAAVELRIADIIDHHGRPISLQTILNNISDAPSPDISFLHRVMRHLVRKNIFSSQQSELNDTLYDLTPASKWLLRDSKSTLAPMILLENHPLHLDPSHYLSHSIREGTKNGSAFFKCHGHEQFDLTGLDPEFNKLFNEGMACTARIVSKAVTSGYKEGFKKIQSLVDVGGGIGGSLSGIVRAYPLIKGINFDLPHVVATAPKYDGITHVGGNMFQSIPKADAVYMKWILHDWSDQECVQILKNCRKAIPEKTGKVIIVDHVLHPQGNGIFEDTGFAFDMMLLTHNGGGKERTEEDWKKLFQQAGFLRYNIININAFPSNIIEAFPI</sequence>
<dbReference type="GO" id="GO:0008757">
    <property type="term" value="F:S-adenosylmethionine-dependent methyltransferase activity"/>
    <property type="evidence" value="ECO:0007669"/>
    <property type="project" value="UniProtKB-ARBA"/>
</dbReference>
<evidence type="ECO:0000256" key="3">
    <source>
        <dbReference type="ARBA" id="ARBA00022691"/>
    </source>
</evidence>
<evidence type="ECO:0000313" key="9">
    <source>
        <dbReference type="Proteomes" id="UP000634136"/>
    </source>
</evidence>
<dbReference type="Pfam" id="PF08100">
    <property type="entry name" value="Dimerisation"/>
    <property type="match status" value="1"/>
</dbReference>
<evidence type="ECO:0000256" key="1">
    <source>
        <dbReference type="ARBA" id="ARBA00022603"/>
    </source>
</evidence>